<keyword evidence="2" id="KW-0396">Initiation factor</keyword>
<evidence type="ECO:0000256" key="4">
    <source>
        <dbReference type="SAM" id="MobiDB-lite"/>
    </source>
</evidence>
<dbReference type="PANTHER" id="PTHR10938">
    <property type="entry name" value="TRANSLATION INITIATION FACTOR IF-3"/>
    <property type="match status" value="1"/>
</dbReference>
<dbReference type="InParanoid" id="A0A136J6W8"/>
<protein>
    <recommendedName>
        <fullName evidence="5">Translation initiation factor 3 C-terminal domain-containing protein</fullName>
    </recommendedName>
</protein>
<dbReference type="InterPro" id="IPR019815">
    <property type="entry name" value="Translation_initiation_fac_3_C"/>
</dbReference>
<dbReference type="EMBL" id="KQ964248">
    <property type="protein sequence ID" value="KXJ92925.1"/>
    <property type="molecule type" value="Genomic_DNA"/>
</dbReference>
<dbReference type="GO" id="GO:0070124">
    <property type="term" value="P:mitochondrial translational initiation"/>
    <property type="evidence" value="ECO:0007669"/>
    <property type="project" value="TreeGrafter"/>
</dbReference>
<feature type="region of interest" description="Disordered" evidence="4">
    <location>
        <begin position="110"/>
        <end position="136"/>
    </location>
</feature>
<evidence type="ECO:0000313" key="6">
    <source>
        <dbReference type="EMBL" id="KXJ92925.1"/>
    </source>
</evidence>
<organism evidence="6 7">
    <name type="scientific">Microdochium bolleyi</name>
    <dbReference type="NCBI Taxonomy" id="196109"/>
    <lineage>
        <taxon>Eukaryota</taxon>
        <taxon>Fungi</taxon>
        <taxon>Dikarya</taxon>
        <taxon>Ascomycota</taxon>
        <taxon>Pezizomycotina</taxon>
        <taxon>Sordariomycetes</taxon>
        <taxon>Xylariomycetidae</taxon>
        <taxon>Xylariales</taxon>
        <taxon>Microdochiaceae</taxon>
        <taxon>Microdochium</taxon>
    </lineage>
</organism>
<keyword evidence="7" id="KW-1185">Reference proteome</keyword>
<dbReference type="SUPFAM" id="SSF55200">
    <property type="entry name" value="Translation initiation factor IF3, C-terminal domain"/>
    <property type="match status" value="1"/>
</dbReference>
<keyword evidence="3" id="KW-0648">Protein biosynthesis</keyword>
<dbReference type="PANTHER" id="PTHR10938:SF0">
    <property type="entry name" value="TRANSLATION INITIATION FACTOR IF-3, MITOCHONDRIAL"/>
    <property type="match status" value="1"/>
</dbReference>
<proteinExistence type="inferred from homology"/>
<dbReference type="AlphaFoldDB" id="A0A136J6W8"/>
<evidence type="ECO:0000256" key="3">
    <source>
        <dbReference type="ARBA" id="ARBA00022917"/>
    </source>
</evidence>
<comment type="similarity">
    <text evidence="1">Belongs to the IF-3 family.</text>
</comment>
<accession>A0A136J6W8</accession>
<evidence type="ECO:0000256" key="1">
    <source>
        <dbReference type="ARBA" id="ARBA00005439"/>
    </source>
</evidence>
<dbReference type="InterPro" id="IPR001288">
    <property type="entry name" value="Translation_initiation_fac_3"/>
</dbReference>
<dbReference type="Pfam" id="PF00707">
    <property type="entry name" value="IF3_C"/>
    <property type="match status" value="1"/>
</dbReference>
<dbReference type="Proteomes" id="UP000070501">
    <property type="component" value="Unassembled WGS sequence"/>
</dbReference>
<evidence type="ECO:0000256" key="2">
    <source>
        <dbReference type="ARBA" id="ARBA00022540"/>
    </source>
</evidence>
<dbReference type="InterPro" id="IPR036788">
    <property type="entry name" value="T_IF-3_C_sf"/>
</dbReference>
<dbReference type="OrthoDB" id="21573at2759"/>
<gene>
    <name evidence="6" type="ORF">Micbo1qcDRAFT_160793</name>
</gene>
<reference evidence="7" key="1">
    <citation type="submission" date="2016-02" db="EMBL/GenBank/DDBJ databases">
        <title>Draft genome sequence of Microdochium bolleyi, a fungal endophyte of beachgrass.</title>
        <authorList>
            <consortium name="DOE Joint Genome Institute"/>
            <person name="David A.S."/>
            <person name="May G."/>
            <person name="Haridas S."/>
            <person name="Lim J."/>
            <person name="Wang M."/>
            <person name="Labutti K."/>
            <person name="Lipzen A."/>
            <person name="Barry K."/>
            <person name="Grigoriev I.V."/>
        </authorList>
    </citation>
    <scope>NUCLEOTIDE SEQUENCE [LARGE SCALE GENOMIC DNA]</scope>
    <source>
        <strain evidence="7">J235TASD1</strain>
    </source>
</reference>
<dbReference type="STRING" id="196109.A0A136J6W8"/>
<name>A0A136J6W8_9PEZI</name>
<evidence type="ECO:0000259" key="5">
    <source>
        <dbReference type="Pfam" id="PF00707"/>
    </source>
</evidence>
<dbReference type="GO" id="GO:0005739">
    <property type="term" value="C:mitochondrion"/>
    <property type="evidence" value="ECO:0007669"/>
    <property type="project" value="TreeGrafter"/>
</dbReference>
<feature type="domain" description="Translation initiation factor 3 C-terminal" evidence="5">
    <location>
        <begin position="194"/>
        <end position="270"/>
    </location>
</feature>
<dbReference type="GO" id="GO:0043022">
    <property type="term" value="F:ribosome binding"/>
    <property type="evidence" value="ECO:0007669"/>
    <property type="project" value="TreeGrafter"/>
</dbReference>
<feature type="compositionally biased region" description="Low complexity" evidence="4">
    <location>
        <begin position="292"/>
        <end position="306"/>
    </location>
</feature>
<sequence>MQPYRCPFSPSRALQRVFLAGFPSSARPTTSTQVFLTTDRAASTLAASLNSTRTARPRTCELRLAAAASPASTSGCRGYAKLIKKAKPKQKPQIANDDIPYQWVRIKLDNKTGEDGDGDGGGGGGGSSDNLGTPQRTDDVLRKLDLKRYRLVMLAPPPPPRAGEPSAAICKVVDREAEAARKTEAKKEARKEKVNTKELEFNWAIAKGDMDTKLNRMAEFLRKGMRVEIMLAKKRGSRVASMKEAEQLVQHIRDAVADVPHAKEVKKMDGLLGKVARLAFEGPPKKIRDQIAADAAQAEARAQAQAKAEEETAAAQG</sequence>
<dbReference type="Gene3D" id="3.30.110.10">
    <property type="entry name" value="Translation initiation factor 3 (IF-3), C-terminal domain"/>
    <property type="match status" value="1"/>
</dbReference>
<dbReference type="GO" id="GO:0003743">
    <property type="term" value="F:translation initiation factor activity"/>
    <property type="evidence" value="ECO:0007669"/>
    <property type="project" value="UniProtKB-KW"/>
</dbReference>
<dbReference type="GO" id="GO:0032790">
    <property type="term" value="P:ribosome disassembly"/>
    <property type="evidence" value="ECO:0007669"/>
    <property type="project" value="TreeGrafter"/>
</dbReference>
<feature type="region of interest" description="Disordered" evidence="4">
    <location>
        <begin position="292"/>
        <end position="317"/>
    </location>
</feature>
<evidence type="ECO:0000313" key="7">
    <source>
        <dbReference type="Proteomes" id="UP000070501"/>
    </source>
</evidence>